<dbReference type="EMBL" id="JAFMYU010000025">
    <property type="protein sequence ID" value="MBO0934039.1"/>
    <property type="molecule type" value="Genomic_DNA"/>
</dbReference>
<sequence>MEPFVSEIGLFGFNFAPRGWATCAGQLLPISQNTALFSLLGTYYGGDGRSTFGLPDLQGRVPIGFGQGPGLPDFSLGETGGVETITLLGSEMPAHTHGGGPTLTQAASTTNASTGDPTGAVPAAAAANRYATTTDALMAQYPLTLSPTGGGQPISVMQPYLTINYCIATQGIFPPRG</sequence>
<evidence type="ECO:0000313" key="3">
    <source>
        <dbReference type="EMBL" id="MBO0934039.1"/>
    </source>
</evidence>
<reference evidence="3 4" key="1">
    <citation type="submission" date="2021-03" db="EMBL/GenBank/DDBJ databases">
        <title>Fibrella sp. HMF5036 genome sequencing and assembly.</title>
        <authorList>
            <person name="Kang H."/>
            <person name="Kim H."/>
            <person name="Bae S."/>
            <person name="Joh K."/>
        </authorList>
    </citation>
    <scope>NUCLEOTIDE SEQUENCE [LARGE SCALE GENOMIC DNA]</scope>
    <source>
        <strain evidence="3 4">HMF5036</strain>
    </source>
</reference>
<feature type="domain" description="Phage tail collar" evidence="2">
    <location>
        <begin position="7"/>
        <end position="62"/>
    </location>
</feature>
<dbReference type="Proteomes" id="UP000664795">
    <property type="component" value="Unassembled WGS sequence"/>
</dbReference>
<comment type="caution">
    <text evidence="3">The sequence shown here is derived from an EMBL/GenBank/DDBJ whole genome shotgun (WGS) entry which is preliminary data.</text>
</comment>
<keyword evidence="4" id="KW-1185">Reference proteome</keyword>
<dbReference type="InterPro" id="IPR037053">
    <property type="entry name" value="Phage_tail_collar_dom_sf"/>
</dbReference>
<evidence type="ECO:0000259" key="2">
    <source>
        <dbReference type="Pfam" id="PF07484"/>
    </source>
</evidence>
<evidence type="ECO:0000256" key="1">
    <source>
        <dbReference type="SAM" id="MobiDB-lite"/>
    </source>
</evidence>
<dbReference type="RefSeq" id="WP_207338004.1">
    <property type="nucleotide sequence ID" value="NZ_JAFMYU010000025.1"/>
</dbReference>
<organism evidence="3 4">
    <name type="scientific">Fibrella aquatilis</name>
    <dbReference type="NCBI Taxonomy" id="2817059"/>
    <lineage>
        <taxon>Bacteria</taxon>
        <taxon>Pseudomonadati</taxon>
        <taxon>Bacteroidota</taxon>
        <taxon>Cytophagia</taxon>
        <taxon>Cytophagales</taxon>
        <taxon>Spirosomataceae</taxon>
        <taxon>Fibrella</taxon>
    </lineage>
</organism>
<feature type="region of interest" description="Disordered" evidence="1">
    <location>
        <begin position="93"/>
        <end position="117"/>
    </location>
</feature>
<feature type="compositionally biased region" description="Polar residues" evidence="1">
    <location>
        <begin position="102"/>
        <end position="116"/>
    </location>
</feature>
<dbReference type="Gene3D" id="3.90.1340.10">
    <property type="entry name" value="Phage tail collar domain"/>
    <property type="match status" value="1"/>
</dbReference>
<gene>
    <name evidence="3" type="ORF">J2I48_23730</name>
</gene>
<dbReference type="Pfam" id="PF07484">
    <property type="entry name" value="Collar"/>
    <property type="match status" value="1"/>
</dbReference>
<dbReference type="SUPFAM" id="SSF88874">
    <property type="entry name" value="Receptor-binding domain of short tail fibre protein gp12"/>
    <property type="match status" value="1"/>
</dbReference>
<dbReference type="InterPro" id="IPR011083">
    <property type="entry name" value="Phage_tail_collar_dom"/>
</dbReference>
<dbReference type="AlphaFoldDB" id="A0A939G899"/>
<name>A0A939G899_9BACT</name>
<evidence type="ECO:0000313" key="4">
    <source>
        <dbReference type="Proteomes" id="UP000664795"/>
    </source>
</evidence>
<protein>
    <submittedName>
        <fullName evidence="3">Phage tail protein</fullName>
    </submittedName>
</protein>
<proteinExistence type="predicted"/>
<accession>A0A939G899</accession>